<evidence type="ECO:0000259" key="2">
    <source>
        <dbReference type="Pfam" id="PF18676"/>
    </source>
</evidence>
<dbReference type="InterPro" id="IPR026444">
    <property type="entry name" value="Secre_tail"/>
</dbReference>
<proteinExistence type="predicted"/>
<accession>A0ABW8XW13</accession>
<dbReference type="InterPro" id="IPR041286">
    <property type="entry name" value="MBG_2"/>
</dbReference>
<sequence length="353" mass="37963">GENIGNYTITQGTLSAGNNYSITYVAKDFVITAKPITVTANAYQTKVYGTVDPTFTYAVTPALVNGEAFTGALSRTTGENVGIYAITQGTLTAGANYSITYNSSNFSITKADQLITWNQTLGLGCDGENSLVLTATSSSGLAVNYTSSNSTIATVSDNTLLFQNYGSATITASQSGNMNYNAASNVVLPVVTSQPNLLRKQFEDIIFFDNSSKSFISYSWYKNGALVPGQTNQYFKENGPLNGTYYAVATKVDRTLITTCPLTLSPTVEEEYIKIAPNPVKSNAVFQLITNVSSSRLQNARIELYNVTGNLLNTISTSQNTVDLVAPIVEGIYIVKMTLANGKYFTKNLLVKN</sequence>
<feature type="non-terminal residue" evidence="3">
    <location>
        <position position="1"/>
    </location>
</feature>
<name>A0ABW8XW13_9FLAO</name>
<protein>
    <submittedName>
        <fullName evidence="3">MBG domain-containing protein</fullName>
    </submittedName>
</protein>
<comment type="caution">
    <text evidence="3">The sequence shown here is derived from an EMBL/GenBank/DDBJ whole genome shotgun (WGS) entry which is preliminary data.</text>
</comment>
<organism evidence="3 4">
    <name type="scientific">Flavobacterium plantiphilum</name>
    <dbReference type="NCBI Taxonomy" id="3163297"/>
    <lineage>
        <taxon>Bacteria</taxon>
        <taxon>Pseudomonadati</taxon>
        <taxon>Bacteroidota</taxon>
        <taxon>Flavobacteriia</taxon>
        <taxon>Flavobacteriales</taxon>
        <taxon>Flavobacteriaceae</taxon>
        <taxon>Flavobacterium</taxon>
    </lineage>
</organism>
<dbReference type="NCBIfam" id="TIGR04183">
    <property type="entry name" value="Por_Secre_tail"/>
    <property type="match status" value="1"/>
</dbReference>
<dbReference type="EMBL" id="JBELQA010000007">
    <property type="protein sequence ID" value="MFL9831662.1"/>
    <property type="molecule type" value="Genomic_DNA"/>
</dbReference>
<feature type="domain" description="MBG" evidence="2">
    <location>
        <begin position="36"/>
        <end position="106"/>
    </location>
</feature>
<dbReference type="RefSeq" id="WP_408082135.1">
    <property type="nucleotide sequence ID" value="NZ_JBELQA010000007.1"/>
</dbReference>
<dbReference type="InterPro" id="IPR008964">
    <property type="entry name" value="Invasin/intimin_cell_adhesion"/>
</dbReference>
<keyword evidence="1" id="KW-0732">Signal</keyword>
<evidence type="ECO:0000313" key="4">
    <source>
        <dbReference type="Proteomes" id="UP001629260"/>
    </source>
</evidence>
<dbReference type="Gene3D" id="2.60.40.1080">
    <property type="match status" value="1"/>
</dbReference>
<dbReference type="SUPFAM" id="SSF49373">
    <property type="entry name" value="Invasin/intimin cell-adhesion fragments"/>
    <property type="match status" value="1"/>
</dbReference>
<reference evidence="3 4" key="1">
    <citation type="submission" date="2024-06" db="EMBL/GenBank/DDBJ databases">
        <authorList>
            <person name="Kaempfer P."/>
            <person name="Viver T."/>
        </authorList>
    </citation>
    <scope>NUCLEOTIDE SEQUENCE [LARGE SCALE GENOMIC DNA]</scope>
    <source>
        <strain evidence="3 4">ST-87</strain>
    </source>
</reference>
<evidence type="ECO:0000313" key="3">
    <source>
        <dbReference type="EMBL" id="MFL9831662.1"/>
    </source>
</evidence>
<dbReference type="Pfam" id="PF18676">
    <property type="entry name" value="MBG_2"/>
    <property type="match status" value="1"/>
</dbReference>
<dbReference type="Proteomes" id="UP001629260">
    <property type="component" value="Unassembled WGS sequence"/>
</dbReference>
<evidence type="ECO:0000256" key="1">
    <source>
        <dbReference type="ARBA" id="ARBA00022729"/>
    </source>
</evidence>
<gene>
    <name evidence="3" type="ORF">ABS764_12465</name>
</gene>
<keyword evidence="4" id="KW-1185">Reference proteome</keyword>